<evidence type="ECO:0000256" key="2">
    <source>
        <dbReference type="ARBA" id="ARBA00022676"/>
    </source>
</evidence>
<dbReference type="InterPro" id="IPR019533">
    <property type="entry name" value="Peptidase_S26"/>
</dbReference>
<dbReference type="InterPro" id="IPR000223">
    <property type="entry name" value="Pept_S26A_signal_pept_1"/>
</dbReference>
<dbReference type="Pfam" id="PF02485">
    <property type="entry name" value="Branch"/>
    <property type="match status" value="1"/>
</dbReference>
<dbReference type="InterPro" id="IPR036286">
    <property type="entry name" value="LexA/Signal_pep-like_sf"/>
</dbReference>
<gene>
    <name evidence="10" type="ORF">APUTEX25_003895</name>
</gene>
<accession>A0A3M7KXA2</accession>
<evidence type="ECO:0000256" key="6">
    <source>
        <dbReference type="PIRSR" id="PIRSR600223-1"/>
    </source>
</evidence>
<feature type="domain" description="Peptidase S26" evidence="9">
    <location>
        <begin position="517"/>
        <end position="596"/>
    </location>
</feature>
<dbReference type="CDD" id="cd06530">
    <property type="entry name" value="S26_SPase_I"/>
    <property type="match status" value="1"/>
</dbReference>
<dbReference type="AlphaFoldDB" id="A0A3M7KXA2"/>
<dbReference type="InterPro" id="IPR044174">
    <property type="entry name" value="BC10-like"/>
</dbReference>
<organism evidence="10 11">
    <name type="scientific">Auxenochlorella protothecoides</name>
    <name type="common">Green microalga</name>
    <name type="synonym">Chlorella protothecoides</name>
    <dbReference type="NCBI Taxonomy" id="3075"/>
    <lineage>
        <taxon>Eukaryota</taxon>
        <taxon>Viridiplantae</taxon>
        <taxon>Chlorophyta</taxon>
        <taxon>core chlorophytes</taxon>
        <taxon>Trebouxiophyceae</taxon>
        <taxon>Chlorellales</taxon>
        <taxon>Chlorellaceae</taxon>
        <taxon>Auxenochlorella</taxon>
    </lineage>
</organism>
<keyword evidence="3" id="KW-0808">Transferase</keyword>
<feature type="active site" evidence="6">
    <location>
        <position position="585"/>
    </location>
</feature>
<dbReference type="GO" id="GO:0016020">
    <property type="term" value="C:membrane"/>
    <property type="evidence" value="ECO:0007669"/>
    <property type="project" value="UniProtKB-SubCell"/>
</dbReference>
<keyword evidence="8" id="KW-0732">Signal</keyword>
<dbReference type="Proteomes" id="UP000279271">
    <property type="component" value="Unassembled WGS sequence"/>
</dbReference>
<feature type="active site" evidence="6">
    <location>
        <position position="541"/>
    </location>
</feature>
<keyword evidence="4" id="KW-0472">Membrane</keyword>
<comment type="caution">
    <text evidence="10">The sequence shown here is derived from an EMBL/GenBank/DDBJ whole genome shotgun (WGS) entry which is preliminary data.</text>
</comment>
<sequence length="698" mass="75917">MLVSYIAWASLGAAFTLVPRHGPGGDHIQQPPHKVALLFLSRGSLPMEPVWKEFFEHAALLRQPPGSSPGRKTWEDGGGQRHARGKDSAASSIDRIPRASPHPGGRSAGQRTAREAALPQDLRALLDESTGLLRLPDTQAMLSSDKAAEAHDTHNELASGSLEAPFSALSLLDPQGPVARQDLFSVHTHTRAAFAFPPDSVFAGTQIDRRVFVRWGQYSAAEAMRRLIIAALRDPRNQRFAFLSESCAPLFPPAVVHAQLLADRLSRVSLCPQHGKAAERQAWRWGPYLHREGLLTKVHWRKSSQWLSLTKSHAEVVRRDDSLWRLFEQECYSYEPGGGLPLPPYMRAVGRSASARRSCVSDEHYFPTLLAVAGLQNETSCEGSLTFTHWAGGGWSPKVYRARDVGPELLRVMRRGVWETRECPVAAALASAAAQHRARGSWAGLGLPRELHHSDGDPSPPGYQPMPDRCMLFARKFAPDALPALLRLGGVCDQEGTAIHPSCLSQDMGVPERAIWFAKAAAAIHVFRNYVAEFTVPIGLSMSPTFNTHGDVALLERVSVATRSIKVGDVVVARSVQNVRHIVIKRVLGLEGDVVPLPGSTTGRRVAVVPKGHVWLQGDNFHNSTDSRTYGPVPYALLQGRVFLKASWGVEVHADPDWEGVLEAVGLVGSCIRRSGGQAKVSVIAAGVCSSSISTPSS</sequence>
<protein>
    <recommendedName>
        <fullName evidence="9">Peptidase S26 domain-containing protein</fullName>
    </recommendedName>
</protein>
<dbReference type="GO" id="GO:0004252">
    <property type="term" value="F:serine-type endopeptidase activity"/>
    <property type="evidence" value="ECO:0007669"/>
    <property type="project" value="InterPro"/>
</dbReference>
<dbReference type="PANTHER" id="PTHR31042:SF8">
    <property type="entry name" value="CORE-2_I-BRANCHING BETA-1,6-N-ACETYLGLUCOSAMINYLTRANSFERASE FAMILY PROTEIN"/>
    <property type="match status" value="1"/>
</dbReference>
<feature type="domain" description="Peptidase S26" evidence="9">
    <location>
        <begin position="607"/>
        <end position="644"/>
    </location>
</feature>
<dbReference type="PRINTS" id="PR00727">
    <property type="entry name" value="LEADERPTASE"/>
</dbReference>
<evidence type="ECO:0000256" key="1">
    <source>
        <dbReference type="ARBA" id="ARBA00004606"/>
    </source>
</evidence>
<feature type="region of interest" description="Disordered" evidence="7">
    <location>
        <begin position="62"/>
        <end position="115"/>
    </location>
</feature>
<evidence type="ECO:0000256" key="7">
    <source>
        <dbReference type="SAM" id="MobiDB-lite"/>
    </source>
</evidence>
<feature type="signal peptide" evidence="8">
    <location>
        <begin position="1"/>
        <end position="16"/>
    </location>
</feature>
<dbReference type="Pfam" id="PF10502">
    <property type="entry name" value="Peptidase_S26"/>
    <property type="match status" value="2"/>
</dbReference>
<evidence type="ECO:0000256" key="4">
    <source>
        <dbReference type="ARBA" id="ARBA00023136"/>
    </source>
</evidence>
<dbReference type="InterPro" id="IPR003406">
    <property type="entry name" value="Glyco_trans_14"/>
</dbReference>
<dbReference type="EMBL" id="QOKY01000195">
    <property type="protein sequence ID" value="RMZ53756.1"/>
    <property type="molecule type" value="Genomic_DNA"/>
</dbReference>
<dbReference type="PANTHER" id="PTHR31042">
    <property type="entry name" value="CORE-2/I-BRANCHING BETA-1,6-N-ACETYLGLUCOSAMINYLTRANSFERASE FAMILY PROTEIN-RELATED"/>
    <property type="match status" value="1"/>
</dbReference>
<dbReference type="GO" id="GO:0006465">
    <property type="term" value="P:signal peptide processing"/>
    <property type="evidence" value="ECO:0007669"/>
    <property type="project" value="InterPro"/>
</dbReference>
<reference evidence="11" key="1">
    <citation type="journal article" date="2018" name="Algal Res.">
        <title>Characterization of plant carbon substrate utilization by Auxenochlorella protothecoides.</title>
        <authorList>
            <person name="Vogler B.W."/>
            <person name="Starkenburg S.R."/>
            <person name="Sudasinghe N."/>
            <person name="Schambach J.Y."/>
            <person name="Rollin J.A."/>
            <person name="Pattathil S."/>
            <person name="Barry A.N."/>
        </authorList>
    </citation>
    <scope>NUCLEOTIDE SEQUENCE [LARGE SCALE GENOMIC DNA]</scope>
    <source>
        <strain evidence="11">UTEX 25</strain>
    </source>
</reference>
<evidence type="ECO:0000256" key="3">
    <source>
        <dbReference type="ARBA" id="ARBA00022679"/>
    </source>
</evidence>
<evidence type="ECO:0000313" key="11">
    <source>
        <dbReference type="Proteomes" id="UP000279271"/>
    </source>
</evidence>
<evidence type="ECO:0000256" key="5">
    <source>
        <dbReference type="ARBA" id="ARBA00023180"/>
    </source>
</evidence>
<dbReference type="GO" id="GO:0016757">
    <property type="term" value="F:glycosyltransferase activity"/>
    <property type="evidence" value="ECO:0007669"/>
    <property type="project" value="UniProtKB-KW"/>
</dbReference>
<name>A0A3M7KXA2_AUXPR</name>
<feature type="chain" id="PRO_5018167324" description="Peptidase S26 domain-containing protein" evidence="8">
    <location>
        <begin position="17"/>
        <end position="698"/>
    </location>
</feature>
<dbReference type="Gene3D" id="2.10.109.10">
    <property type="entry name" value="Umud Fragment, subunit A"/>
    <property type="match status" value="1"/>
</dbReference>
<comment type="subcellular location">
    <subcellularLocation>
        <location evidence="1">Membrane</location>
        <topology evidence="1">Single-pass type II membrane protein</topology>
    </subcellularLocation>
</comment>
<evidence type="ECO:0000259" key="9">
    <source>
        <dbReference type="Pfam" id="PF10502"/>
    </source>
</evidence>
<dbReference type="SUPFAM" id="SSF51306">
    <property type="entry name" value="LexA/Signal peptidase"/>
    <property type="match status" value="1"/>
</dbReference>
<proteinExistence type="predicted"/>
<evidence type="ECO:0000256" key="8">
    <source>
        <dbReference type="SAM" id="SignalP"/>
    </source>
</evidence>
<evidence type="ECO:0000313" key="10">
    <source>
        <dbReference type="EMBL" id="RMZ53756.1"/>
    </source>
</evidence>
<keyword evidence="2" id="KW-0328">Glycosyltransferase</keyword>
<keyword evidence="5" id="KW-0325">Glycoprotein</keyword>